<dbReference type="VEuPathDB" id="MicrosporidiaDB:CWI38_1447p0010"/>
<evidence type="ECO:0000313" key="1">
    <source>
        <dbReference type="EMBL" id="TBU10982.1"/>
    </source>
</evidence>
<name>A0A4V6MVK9_9MICR</name>
<evidence type="ECO:0000313" key="2">
    <source>
        <dbReference type="Proteomes" id="UP000292282"/>
    </source>
</evidence>
<dbReference type="OrthoDB" id="440676at2759"/>
<dbReference type="Proteomes" id="UP000292282">
    <property type="component" value="Unassembled WGS sequence"/>
</dbReference>
<sequence>GDFKFAIACYLSVRRKFRKIMEISNEEIIKRLEGKRKFEQIFLYNNDCKNMEIN</sequence>
<gene>
    <name evidence="1" type="ORF">CWI38_1447p0010</name>
</gene>
<keyword evidence="2" id="KW-1185">Reference proteome</keyword>
<dbReference type="EMBL" id="PITK01001447">
    <property type="protein sequence ID" value="TBU10982.1"/>
    <property type="molecule type" value="Genomic_DNA"/>
</dbReference>
<protein>
    <submittedName>
        <fullName evidence="1">Uncharacterized protein</fullName>
    </submittedName>
</protein>
<organism evidence="1 2">
    <name type="scientific">Hamiltosporidium tvaerminnensis</name>
    <dbReference type="NCBI Taxonomy" id="1176355"/>
    <lineage>
        <taxon>Eukaryota</taxon>
        <taxon>Fungi</taxon>
        <taxon>Fungi incertae sedis</taxon>
        <taxon>Microsporidia</taxon>
        <taxon>Dubosqiidae</taxon>
        <taxon>Hamiltosporidium</taxon>
    </lineage>
</organism>
<feature type="non-terminal residue" evidence="1">
    <location>
        <position position="1"/>
    </location>
</feature>
<reference evidence="1 2" key="1">
    <citation type="submission" date="2017-12" db="EMBL/GenBank/DDBJ databases">
        <authorList>
            <person name="Pombert J.-F."/>
            <person name="Haag K.L."/>
            <person name="Ebert D."/>
        </authorList>
    </citation>
    <scope>NUCLEOTIDE SEQUENCE [LARGE SCALE GENOMIC DNA]</scope>
    <source>
        <strain evidence="1">IL-G-3</strain>
    </source>
</reference>
<proteinExistence type="predicted"/>
<comment type="caution">
    <text evidence="1">The sequence shown here is derived from an EMBL/GenBank/DDBJ whole genome shotgun (WGS) entry which is preliminary data.</text>
</comment>
<accession>A0A4V6MVK9</accession>
<dbReference type="AlphaFoldDB" id="A0A4V6MVK9"/>